<evidence type="ECO:0000313" key="3">
    <source>
        <dbReference type="Proteomes" id="UP001151760"/>
    </source>
</evidence>
<reference evidence="2" key="2">
    <citation type="submission" date="2022-01" db="EMBL/GenBank/DDBJ databases">
        <authorList>
            <person name="Yamashiro T."/>
            <person name="Shiraishi A."/>
            <person name="Satake H."/>
            <person name="Nakayama K."/>
        </authorList>
    </citation>
    <scope>NUCLEOTIDE SEQUENCE</scope>
</reference>
<feature type="transmembrane region" description="Helical" evidence="1">
    <location>
        <begin position="117"/>
        <end position="134"/>
    </location>
</feature>
<reference evidence="2" key="1">
    <citation type="journal article" date="2022" name="Int. J. Mol. Sci.">
        <title>Draft Genome of Tanacetum Coccineum: Genomic Comparison of Closely Related Tanacetum-Family Plants.</title>
        <authorList>
            <person name="Yamashiro T."/>
            <person name="Shiraishi A."/>
            <person name="Nakayama K."/>
            <person name="Satake H."/>
        </authorList>
    </citation>
    <scope>NUCLEOTIDE SEQUENCE</scope>
</reference>
<proteinExistence type="predicted"/>
<evidence type="ECO:0000256" key="1">
    <source>
        <dbReference type="SAM" id="Phobius"/>
    </source>
</evidence>
<accession>A0ABQ5BEH3</accession>
<dbReference type="PANTHER" id="PTHR33248">
    <property type="entry name" value="ZINC ION-BINDING PROTEIN"/>
    <property type="match status" value="1"/>
</dbReference>
<evidence type="ECO:0000313" key="2">
    <source>
        <dbReference type="EMBL" id="GJT12497.1"/>
    </source>
</evidence>
<gene>
    <name evidence="2" type="ORF">Tco_0859539</name>
</gene>
<evidence type="ECO:0008006" key="4">
    <source>
        <dbReference type="Google" id="ProtNLM"/>
    </source>
</evidence>
<comment type="caution">
    <text evidence="2">The sequence shown here is derived from an EMBL/GenBank/DDBJ whole genome shotgun (WGS) entry which is preliminary data.</text>
</comment>
<keyword evidence="1" id="KW-0472">Membrane</keyword>
<protein>
    <recommendedName>
        <fullName evidence="4">Zinc finger GRF-type domain-containing protein</fullName>
    </recommendedName>
</protein>
<organism evidence="2 3">
    <name type="scientific">Tanacetum coccineum</name>
    <dbReference type="NCBI Taxonomy" id="301880"/>
    <lineage>
        <taxon>Eukaryota</taxon>
        <taxon>Viridiplantae</taxon>
        <taxon>Streptophyta</taxon>
        <taxon>Embryophyta</taxon>
        <taxon>Tracheophyta</taxon>
        <taxon>Spermatophyta</taxon>
        <taxon>Magnoliopsida</taxon>
        <taxon>eudicotyledons</taxon>
        <taxon>Gunneridae</taxon>
        <taxon>Pentapetalae</taxon>
        <taxon>asterids</taxon>
        <taxon>campanulids</taxon>
        <taxon>Asterales</taxon>
        <taxon>Asteraceae</taxon>
        <taxon>Asteroideae</taxon>
        <taxon>Anthemideae</taxon>
        <taxon>Anthemidinae</taxon>
        <taxon>Tanacetum</taxon>
    </lineage>
</organism>
<dbReference type="Proteomes" id="UP001151760">
    <property type="component" value="Unassembled WGS sequence"/>
</dbReference>
<keyword evidence="3" id="KW-1185">Reference proteome</keyword>
<keyword evidence="1" id="KW-0812">Transmembrane</keyword>
<sequence>MSSSSSIFSNIGNKKECKCRLPVMILTSWTKEHPAKRFVVCPNRYKTGVKKCNFWDWYDDDVENEWYRTHLYEMYRLLNPSQRRELETEISSQEEVVLLQLEMQTMRDELSKCKKKAFFWKSAVILFVIVWFVSSMN</sequence>
<name>A0ABQ5BEH3_9ASTR</name>
<dbReference type="EMBL" id="BQNB010013152">
    <property type="protein sequence ID" value="GJT12497.1"/>
    <property type="molecule type" value="Genomic_DNA"/>
</dbReference>
<keyword evidence="1" id="KW-1133">Transmembrane helix</keyword>